<dbReference type="PANTHER" id="PTHR13621">
    <property type="entry name" value="PROLINE-RICH PROTEIN PRCC"/>
    <property type="match status" value="1"/>
</dbReference>
<feature type="region of interest" description="Disordered" evidence="1">
    <location>
        <begin position="1"/>
        <end position="147"/>
    </location>
</feature>
<name>A0A8K0KEK0_LADFU</name>
<dbReference type="Pfam" id="PF10253">
    <property type="entry name" value="PRCC"/>
    <property type="match status" value="1"/>
</dbReference>
<feature type="region of interest" description="Disordered" evidence="1">
    <location>
        <begin position="194"/>
        <end position="221"/>
    </location>
</feature>
<sequence length="401" mass="44676">MSLVAYDNSDDSGDESDKNEDVSEGKTFTNDVPFTHDKIQDSSESKGIITESDNHHSLGEALPRPKQSNVTLSAEELTKRLLFSSVMLPKNKSTSSESLRRAESRRDVPMASEIVRSHNLSSGKKTFNEDEESKPKKLKPSTKGSGLFSLLPAPKNLVVKETNRKLIPRVVSKDTNVKKSVVPVVKKAVNKSSSLINYPDSGEESGGEDGSTGDFFSLTSKETEISASVEENLIPDLPDEKLFAHGRTGSLSVAELLTAKEEETPSCSSHSSADQNEVFGPQPADSNNAEMEDNELLQLDEEAITRLCGRRGRQEISESQIIDVCGESHLPDPKEWLTKQLTEEQETRSHRRRDGGPTTQQRRKHQITYLAFQAKERELELKNQWAQNRMSRRQTQAKYGF</sequence>
<organism evidence="2 3">
    <name type="scientific">Ladona fulva</name>
    <name type="common">Scarce chaser dragonfly</name>
    <name type="synonym">Libellula fulva</name>
    <dbReference type="NCBI Taxonomy" id="123851"/>
    <lineage>
        <taxon>Eukaryota</taxon>
        <taxon>Metazoa</taxon>
        <taxon>Ecdysozoa</taxon>
        <taxon>Arthropoda</taxon>
        <taxon>Hexapoda</taxon>
        <taxon>Insecta</taxon>
        <taxon>Pterygota</taxon>
        <taxon>Palaeoptera</taxon>
        <taxon>Odonata</taxon>
        <taxon>Epiprocta</taxon>
        <taxon>Anisoptera</taxon>
        <taxon>Libelluloidea</taxon>
        <taxon>Libellulidae</taxon>
        <taxon>Ladona</taxon>
    </lineage>
</organism>
<dbReference type="EMBL" id="KZ308649">
    <property type="protein sequence ID" value="KAG8232769.1"/>
    <property type="molecule type" value="Genomic_DNA"/>
</dbReference>
<dbReference type="PANTHER" id="PTHR13621:SF2">
    <property type="entry name" value="PROLINE-RICH PROTEIN PRCC"/>
    <property type="match status" value="1"/>
</dbReference>
<feature type="region of interest" description="Disordered" evidence="1">
    <location>
        <begin position="342"/>
        <end position="365"/>
    </location>
</feature>
<dbReference type="OrthoDB" id="206969at2759"/>
<evidence type="ECO:0000313" key="2">
    <source>
        <dbReference type="EMBL" id="KAG8232769.1"/>
    </source>
</evidence>
<reference evidence="2" key="2">
    <citation type="submission" date="2017-10" db="EMBL/GenBank/DDBJ databases">
        <title>Ladona fulva Genome sequencing and assembly.</title>
        <authorList>
            <person name="Murali S."/>
            <person name="Richards S."/>
            <person name="Bandaranaike D."/>
            <person name="Bellair M."/>
            <person name="Blankenburg K."/>
            <person name="Chao H."/>
            <person name="Dinh H."/>
            <person name="Doddapaneni H."/>
            <person name="Dugan-Rocha S."/>
            <person name="Elkadiri S."/>
            <person name="Gnanaolivu R."/>
            <person name="Hernandez B."/>
            <person name="Skinner E."/>
            <person name="Javaid M."/>
            <person name="Lee S."/>
            <person name="Li M."/>
            <person name="Ming W."/>
            <person name="Munidasa M."/>
            <person name="Muniz J."/>
            <person name="Nguyen L."/>
            <person name="Hughes D."/>
            <person name="Osuji N."/>
            <person name="Pu L.-L."/>
            <person name="Puazo M."/>
            <person name="Qu C."/>
            <person name="Quiroz J."/>
            <person name="Raj R."/>
            <person name="Weissenberger G."/>
            <person name="Xin Y."/>
            <person name="Zou X."/>
            <person name="Han Y."/>
            <person name="Worley K."/>
            <person name="Muzny D."/>
            <person name="Gibbs R."/>
        </authorList>
    </citation>
    <scope>NUCLEOTIDE SEQUENCE</scope>
    <source>
        <strain evidence="2">Sampled in the wild</strain>
    </source>
</reference>
<reference evidence="2" key="1">
    <citation type="submission" date="2013-04" db="EMBL/GenBank/DDBJ databases">
        <authorList>
            <person name="Qu J."/>
            <person name="Murali S.C."/>
            <person name="Bandaranaike D."/>
            <person name="Bellair M."/>
            <person name="Blankenburg K."/>
            <person name="Chao H."/>
            <person name="Dinh H."/>
            <person name="Doddapaneni H."/>
            <person name="Downs B."/>
            <person name="Dugan-Rocha S."/>
            <person name="Elkadiri S."/>
            <person name="Gnanaolivu R.D."/>
            <person name="Hernandez B."/>
            <person name="Javaid M."/>
            <person name="Jayaseelan J.C."/>
            <person name="Lee S."/>
            <person name="Li M."/>
            <person name="Ming W."/>
            <person name="Munidasa M."/>
            <person name="Muniz J."/>
            <person name="Nguyen L."/>
            <person name="Ongeri F."/>
            <person name="Osuji N."/>
            <person name="Pu L.-L."/>
            <person name="Puazo M."/>
            <person name="Qu C."/>
            <person name="Quiroz J."/>
            <person name="Raj R."/>
            <person name="Weissenberger G."/>
            <person name="Xin Y."/>
            <person name="Zou X."/>
            <person name="Han Y."/>
            <person name="Richards S."/>
            <person name="Worley K."/>
            <person name="Muzny D."/>
            <person name="Gibbs R."/>
        </authorList>
    </citation>
    <scope>NUCLEOTIDE SEQUENCE</scope>
    <source>
        <strain evidence="2">Sampled in the wild</strain>
    </source>
</reference>
<evidence type="ECO:0000313" key="3">
    <source>
        <dbReference type="Proteomes" id="UP000792457"/>
    </source>
</evidence>
<feature type="compositionally biased region" description="Basic and acidic residues" evidence="1">
    <location>
        <begin position="34"/>
        <end position="44"/>
    </location>
</feature>
<feature type="compositionally biased region" description="Basic and acidic residues" evidence="1">
    <location>
        <begin position="15"/>
        <end position="24"/>
    </location>
</feature>
<feature type="region of interest" description="Disordered" evidence="1">
    <location>
        <begin position="262"/>
        <end position="285"/>
    </location>
</feature>
<feature type="compositionally biased region" description="Basic and acidic residues" evidence="1">
    <location>
        <begin position="98"/>
        <end position="108"/>
    </location>
</feature>
<accession>A0A8K0KEK0</accession>
<dbReference type="GO" id="GO:0005634">
    <property type="term" value="C:nucleus"/>
    <property type="evidence" value="ECO:0007669"/>
    <property type="project" value="TreeGrafter"/>
</dbReference>
<keyword evidence="3" id="KW-1185">Reference proteome</keyword>
<evidence type="ECO:0008006" key="4">
    <source>
        <dbReference type="Google" id="ProtNLM"/>
    </source>
</evidence>
<comment type="caution">
    <text evidence="2">The sequence shown here is derived from an EMBL/GenBank/DDBJ whole genome shotgun (WGS) entry which is preliminary data.</text>
</comment>
<feature type="compositionally biased region" description="Polar residues" evidence="1">
    <location>
        <begin position="265"/>
        <end position="275"/>
    </location>
</feature>
<dbReference type="InterPro" id="IPR018800">
    <property type="entry name" value="PRCC"/>
</dbReference>
<gene>
    <name evidence="2" type="ORF">J437_LFUL012907</name>
</gene>
<evidence type="ECO:0000256" key="1">
    <source>
        <dbReference type="SAM" id="MobiDB-lite"/>
    </source>
</evidence>
<protein>
    <recommendedName>
        <fullName evidence="4">Proline-rich protein PRCC</fullName>
    </recommendedName>
</protein>
<dbReference type="Proteomes" id="UP000792457">
    <property type="component" value="Unassembled WGS sequence"/>
</dbReference>
<proteinExistence type="predicted"/>
<dbReference type="AlphaFoldDB" id="A0A8K0KEK0"/>